<evidence type="ECO:0000259" key="2">
    <source>
        <dbReference type="Pfam" id="PF25485"/>
    </source>
</evidence>
<reference evidence="3 4" key="1">
    <citation type="submission" date="2016-06" db="EMBL/GenBank/DDBJ databases">
        <title>Living apart together: crosstalk between the core and supernumerary genomes in a fungal plant pathogen.</title>
        <authorList>
            <person name="Vanheule A."/>
            <person name="Audenaert K."/>
            <person name="Warris S."/>
            <person name="Van De Geest H."/>
            <person name="Schijlen E."/>
            <person name="Hofte M."/>
            <person name="De Saeger S."/>
            <person name="Haesaert G."/>
            <person name="Waalwijk C."/>
            <person name="Van Der Lee T."/>
        </authorList>
    </citation>
    <scope>NUCLEOTIDE SEQUENCE [LARGE SCALE GENOMIC DNA]</scope>
    <source>
        <strain evidence="3 4">2516</strain>
    </source>
</reference>
<organism evidence="3 4">
    <name type="scientific">Fusarium poae</name>
    <dbReference type="NCBI Taxonomy" id="36050"/>
    <lineage>
        <taxon>Eukaryota</taxon>
        <taxon>Fungi</taxon>
        <taxon>Dikarya</taxon>
        <taxon>Ascomycota</taxon>
        <taxon>Pezizomycotina</taxon>
        <taxon>Sordariomycetes</taxon>
        <taxon>Hypocreomycetidae</taxon>
        <taxon>Hypocreales</taxon>
        <taxon>Nectriaceae</taxon>
        <taxon>Fusarium</taxon>
    </lineage>
</organism>
<dbReference type="STRING" id="36050.A0A1B8ARJ6"/>
<accession>A0A1B8ARJ6</accession>
<evidence type="ECO:0000256" key="1">
    <source>
        <dbReference type="SAM" id="SignalP"/>
    </source>
</evidence>
<dbReference type="OrthoDB" id="3563678at2759"/>
<evidence type="ECO:0000313" key="4">
    <source>
        <dbReference type="Proteomes" id="UP000091967"/>
    </source>
</evidence>
<feature type="signal peptide" evidence="1">
    <location>
        <begin position="1"/>
        <end position="15"/>
    </location>
</feature>
<evidence type="ECO:0000313" key="3">
    <source>
        <dbReference type="EMBL" id="OBS22974.1"/>
    </source>
</evidence>
<sequence>MMWQLLLAFGGTASALEPIGEPELIDGVWCYTYLSSYLVAVGAETAEAAIPTAPALPSTQRGILPTYFTNRSTSVFPSTFQGIAEPSSALQSTIEVITESSEVIEESTRTFDLSFSSALPLSTDEEELRTTSTKSDITTQTSAEVSATSSEAVSGQNVIFLISPSVSNKRRGLEKIAKGGFVGNGNTSNVRICTNAATFTLAGGQLLDSGKPVYYNGEPFKELTGRGDTPDGAVTRDFASVAGELKFTNTDLPDGEADFCQDPDSGQVFMTFGPRPSDCVPVTLRVYQDTSHLHTKNRD</sequence>
<feature type="chain" id="PRO_5012926967" description="DUF7908 domain-containing protein" evidence="1">
    <location>
        <begin position="16"/>
        <end position="299"/>
    </location>
</feature>
<protein>
    <recommendedName>
        <fullName evidence="2">DUF7908 domain-containing protein</fullName>
    </recommendedName>
</protein>
<keyword evidence="1" id="KW-0732">Signal</keyword>
<dbReference type="InterPro" id="IPR057230">
    <property type="entry name" value="DUF7908"/>
</dbReference>
<proteinExistence type="predicted"/>
<gene>
    <name evidence="3" type="ORF">FPOA_09295</name>
</gene>
<dbReference type="EMBL" id="LYXU01000003">
    <property type="protein sequence ID" value="OBS22974.1"/>
    <property type="molecule type" value="Genomic_DNA"/>
</dbReference>
<dbReference type="OMA" id="EADFCQD"/>
<dbReference type="Pfam" id="PF25485">
    <property type="entry name" value="DUF7908"/>
    <property type="match status" value="1"/>
</dbReference>
<name>A0A1B8ARJ6_FUSPO</name>
<dbReference type="AlphaFoldDB" id="A0A1B8ARJ6"/>
<keyword evidence="4" id="KW-1185">Reference proteome</keyword>
<dbReference type="Proteomes" id="UP000091967">
    <property type="component" value="Unassembled WGS sequence"/>
</dbReference>
<comment type="caution">
    <text evidence="3">The sequence shown here is derived from an EMBL/GenBank/DDBJ whole genome shotgun (WGS) entry which is preliminary data.</text>
</comment>
<feature type="domain" description="DUF7908" evidence="2">
    <location>
        <begin position="158"/>
        <end position="289"/>
    </location>
</feature>